<sequence length="29" mass="3536">MRKPSQEIHLRLQQQTKNIVTEKLFRKGQ</sequence>
<organism evidence="1">
    <name type="scientific">Rhizophora mucronata</name>
    <name type="common">Asiatic mangrove</name>
    <dbReference type="NCBI Taxonomy" id="61149"/>
    <lineage>
        <taxon>Eukaryota</taxon>
        <taxon>Viridiplantae</taxon>
        <taxon>Streptophyta</taxon>
        <taxon>Embryophyta</taxon>
        <taxon>Tracheophyta</taxon>
        <taxon>Spermatophyta</taxon>
        <taxon>Magnoliopsida</taxon>
        <taxon>eudicotyledons</taxon>
        <taxon>Gunneridae</taxon>
        <taxon>Pentapetalae</taxon>
        <taxon>rosids</taxon>
        <taxon>fabids</taxon>
        <taxon>Malpighiales</taxon>
        <taxon>Rhizophoraceae</taxon>
        <taxon>Rhizophora</taxon>
    </lineage>
</organism>
<reference evidence="1" key="1">
    <citation type="submission" date="2018-02" db="EMBL/GenBank/DDBJ databases">
        <title>Rhizophora mucronata_Transcriptome.</title>
        <authorList>
            <person name="Meera S.P."/>
            <person name="Sreeshan A."/>
            <person name="Augustine A."/>
        </authorList>
    </citation>
    <scope>NUCLEOTIDE SEQUENCE</scope>
    <source>
        <tissue evidence="1">Leaf</tissue>
    </source>
</reference>
<name>A0A2P2P1M7_RHIMU</name>
<accession>A0A2P2P1M7</accession>
<protein>
    <submittedName>
        <fullName evidence="1">Uncharacterized protein</fullName>
    </submittedName>
</protein>
<dbReference type="EMBL" id="GGEC01068027">
    <property type="protein sequence ID" value="MBX48511.1"/>
    <property type="molecule type" value="Transcribed_RNA"/>
</dbReference>
<evidence type="ECO:0000313" key="1">
    <source>
        <dbReference type="EMBL" id="MBX48511.1"/>
    </source>
</evidence>
<dbReference type="AlphaFoldDB" id="A0A2P2P1M7"/>
<proteinExistence type="predicted"/>